<sequence length="569" mass="61797">MTEERRPLLQATRGYDGVKDDESDSSTQQNGPLDISAAMRRRILAGIWLAQFLSALNLTLVPTMLPSISSEFQKSNQASWIGTAYLLATCTFTPLYGRLSDVLGRRGASLSAASFASIGILSCGLSRSMESLIASRFFSGLGGGGIFTTAAIITSDMYGMRSRGFIQSLGGIFYGLGMGLGGPFGGLMTDHFGWRSAFFIQLPFFGLALALIFTNLRYTTPGSGRNTTDILKRIDYGGSITLLGMVGSVLAFLSARYHDGQEWCEPIVWIPCTLACVFGLLFLCVEFFVAVEPILPPLLITEKVPVLVGCSNALVAICNLSVTYYFPVWFQTVMLSSASTAGLHLLPNSVCISTGSVFAGWVIRRTGRYKTMNMIFGCLPFLAALMLTRLREDSGPILKWFCIMPLGFGNAIVLQTMYIALVSNLPESQLAVGTGFAQLLRGLGQVGGLALASAVFQSRLDSELRHRIHGPQADELVHAIRHSVSLLQTLPPDLQRIARDSYAASLRSVFILAACASLLAYIARVPIPDKQLEDHQPSRTPPPELEEDEVDQNTVRRDQDEAKSVLSRG</sequence>
<accession>A0ACD3AII3</accession>
<proteinExistence type="predicted"/>
<evidence type="ECO:0000313" key="1">
    <source>
        <dbReference type="EMBL" id="TFK65321.1"/>
    </source>
</evidence>
<organism evidence="1 2">
    <name type="scientific">Pluteus cervinus</name>
    <dbReference type="NCBI Taxonomy" id="181527"/>
    <lineage>
        <taxon>Eukaryota</taxon>
        <taxon>Fungi</taxon>
        <taxon>Dikarya</taxon>
        <taxon>Basidiomycota</taxon>
        <taxon>Agaricomycotina</taxon>
        <taxon>Agaricomycetes</taxon>
        <taxon>Agaricomycetidae</taxon>
        <taxon>Agaricales</taxon>
        <taxon>Pluteineae</taxon>
        <taxon>Pluteaceae</taxon>
        <taxon>Pluteus</taxon>
    </lineage>
</organism>
<dbReference type="EMBL" id="ML208440">
    <property type="protein sequence ID" value="TFK65321.1"/>
    <property type="molecule type" value="Genomic_DNA"/>
</dbReference>
<protein>
    <submittedName>
        <fullName evidence="1">Vacuolar amino acid permease</fullName>
    </submittedName>
</protein>
<reference evidence="1 2" key="1">
    <citation type="journal article" date="2019" name="Nat. Ecol. Evol.">
        <title>Megaphylogeny resolves global patterns of mushroom evolution.</title>
        <authorList>
            <person name="Varga T."/>
            <person name="Krizsan K."/>
            <person name="Foldi C."/>
            <person name="Dima B."/>
            <person name="Sanchez-Garcia M."/>
            <person name="Sanchez-Ramirez S."/>
            <person name="Szollosi G.J."/>
            <person name="Szarkandi J.G."/>
            <person name="Papp V."/>
            <person name="Albert L."/>
            <person name="Andreopoulos W."/>
            <person name="Angelini C."/>
            <person name="Antonin V."/>
            <person name="Barry K.W."/>
            <person name="Bougher N.L."/>
            <person name="Buchanan P."/>
            <person name="Buyck B."/>
            <person name="Bense V."/>
            <person name="Catcheside P."/>
            <person name="Chovatia M."/>
            <person name="Cooper J."/>
            <person name="Damon W."/>
            <person name="Desjardin D."/>
            <person name="Finy P."/>
            <person name="Geml J."/>
            <person name="Haridas S."/>
            <person name="Hughes K."/>
            <person name="Justo A."/>
            <person name="Karasinski D."/>
            <person name="Kautmanova I."/>
            <person name="Kiss B."/>
            <person name="Kocsube S."/>
            <person name="Kotiranta H."/>
            <person name="LaButti K.M."/>
            <person name="Lechner B.E."/>
            <person name="Liimatainen K."/>
            <person name="Lipzen A."/>
            <person name="Lukacs Z."/>
            <person name="Mihaltcheva S."/>
            <person name="Morgado L.N."/>
            <person name="Niskanen T."/>
            <person name="Noordeloos M.E."/>
            <person name="Ohm R.A."/>
            <person name="Ortiz-Santana B."/>
            <person name="Ovrebo C."/>
            <person name="Racz N."/>
            <person name="Riley R."/>
            <person name="Savchenko A."/>
            <person name="Shiryaev A."/>
            <person name="Soop K."/>
            <person name="Spirin V."/>
            <person name="Szebenyi C."/>
            <person name="Tomsovsky M."/>
            <person name="Tulloss R.E."/>
            <person name="Uehling J."/>
            <person name="Grigoriev I.V."/>
            <person name="Vagvolgyi C."/>
            <person name="Papp T."/>
            <person name="Martin F.M."/>
            <person name="Miettinen O."/>
            <person name="Hibbett D.S."/>
            <person name="Nagy L.G."/>
        </authorList>
    </citation>
    <scope>NUCLEOTIDE SEQUENCE [LARGE SCALE GENOMIC DNA]</scope>
    <source>
        <strain evidence="1 2">NL-1719</strain>
    </source>
</reference>
<gene>
    <name evidence="1" type="ORF">BDN72DRAFT_900775</name>
</gene>
<evidence type="ECO:0000313" key="2">
    <source>
        <dbReference type="Proteomes" id="UP000308600"/>
    </source>
</evidence>
<name>A0ACD3AII3_9AGAR</name>
<keyword evidence="2" id="KW-1185">Reference proteome</keyword>
<dbReference type="Proteomes" id="UP000308600">
    <property type="component" value="Unassembled WGS sequence"/>
</dbReference>